<name>A0AAV0VMG5_9HEMI</name>
<dbReference type="Proteomes" id="UP001160148">
    <property type="component" value="Unassembled WGS sequence"/>
</dbReference>
<feature type="chain" id="PRO_5043852510" evidence="2">
    <location>
        <begin position="20"/>
        <end position="155"/>
    </location>
</feature>
<proteinExistence type="predicted"/>
<comment type="caution">
    <text evidence="3">The sequence shown here is derived from an EMBL/GenBank/DDBJ whole genome shotgun (WGS) entry which is preliminary data.</text>
</comment>
<evidence type="ECO:0000313" key="3">
    <source>
        <dbReference type="EMBL" id="CAI6344760.1"/>
    </source>
</evidence>
<keyword evidence="2" id="KW-0732">Signal</keyword>
<accession>A0AAV0VMG5</accession>
<dbReference type="EMBL" id="CARXXK010000001">
    <property type="protein sequence ID" value="CAI6344760.1"/>
    <property type="molecule type" value="Genomic_DNA"/>
</dbReference>
<feature type="region of interest" description="Disordered" evidence="1">
    <location>
        <begin position="106"/>
        <end position="126"/>
    </location>
</feature>
<protein>
    <submittedName>
        <fullName evidence="3">Uncharacterized protein</fullName>
    </submittedName>
</protein>
<feature type="compositionally biased region" description="Basic and acidic residues" evidence="1">
    <location>
        <begin position="106"/>
        <end position="120"/>
    </location>
</feature>
<reference evidence="3 4" key="1">
    <citation type="submission" date="2023-01" db="EMBL/GenBank/DDBJ databases">
        <authorList>
            <person name="Whitehead M."/>
        </authorList>
    </citation>
    <scope>NUCLEOTIDE SEQUENCE [LARGE SCALE GENOMIC DNA]</scope>
</reference>
<feature type="signal peptide" evidence="2">
    <location>
        <begin position="1"/>
        <end position="19"/>
    </location>
</feature>
<evidence type="ECO:0000256" key="1">
    <source>
        <dbReference type="SAM" id="MobiDB-lite"/>
    </source>
</evidence>
<gene>
    <name evidence="3" type="ORF">MEUPH1_LOCUS1854</name>
</gene>
<organism evidence="3 4">
    <name type="scientific">Macrosiphum euphorbiae</name>
    <name type="common">potato aphid</name>
    <dbReference type="NCBI Taxonomy" id="13131"/>
    <lineage>
        <taxon>Eukaryota</taxon>
        <taxon>Metazoa</taxon>
        <taxon>Ecdysozoa</taxon>
        <taxon>Arthropoda</taxon>
        <taxon>Hexapoda</taxon>
        <taxon>Insecta</taxon>
        <taxon>Pterygota</taxon>
        <taxon>Neoptera</taxon>
        <taxon>Paraneoptera</taxon>
        <taxon>Hemiptera</taxon>
        <taxon>Sternorrhyncha</taxon>
        <taxon>Aphidomorpha</taxon>
        <taxon>Aphidoidea</taxon>
        <taxon>Aphididae</taxon>
        <taxon>Macrosiphini</taxon>
        <taxon>Macrosiphum</taxon>
    </lineage>
</organism>
<dbReference type="AlphaFoldDB" id="A0AAV0VMG5"/>
<keyword evidence="4" id="KW-1185">Reference proteome</keyword>
<evidence type="ECO:0000256" key="2">
    <source>
        <dbReference type="SAM" id="SignalP"/>
    </source>
</evidence>
<evidence type="ECO:0000313" key="4">
    <source>
        <dbReference type="Proteomes" id="UP001160148"/>
    </source>
</evidence>
<sequence length="155" mass="17611">MFAVYLCLVSIILPPFVSSKISLVTFGGITYLNGQHIVEAPYNGNIEDGIVNGYTKGLKLVIVKTLTLQERITLREQLKKANDKLTKLEEIKMKRLEDRENDLEKLIKGEEEQRPKDLTNENKVPQKTIRRKKFIVKEMPEPNNITEVDGVGGDS</sequence>